<dbReference type="AlphaFoldDB" id="A0AAN9MB16"/>
<feature type="domain" description="Exostosin GT47" evidence="7">
    <location>
        <begin position="160"/>
        <end position="439"/>
    </location>
</feature>
<organism evidence="8 9">
    <name type="scientific">Canavalia gladiata</name>
    <name type="common">Sword bean</name>
    <name type="synonym">Dolichos gladiatus</name>
    <dbReference type="NCBI Taxonomy" id="3824"/>
    <lineage>
        <taxon>Eukaryota</taxon>
        <taxon>Viridiplantae</taxon>
        <taxon>Streptophyta</taxon>
        <taxon>Embryophyta</taxon>
        <taxon>Tracheophyta</taxon>
        <taxon>Spermatophyta</taxon>
        <taxon>Magnoliopsida</taxon>
        <taxon>eudicotyledons</taxon>
        <taxon>Gunneridae</taxon>
        <taxon>Pentapetalae</taxon>
        <taxon>rosids</taxon>
        <taxon>fabids</taxon>
        <taxon>Fabales</taxon>
        <taxon>Fabaceae</taxon>
        <taxon>Papilionoideae</taxon>
        <taxon>50 kb inversion clade</taxon>
        <taxon>NPAAA clade</taxon>
        <taxon>indigoferoid/millettioid clade</taxon>
        <taxon>Phaseoleae</taxon>
        <taxon>Canavalia</taxon>
    </lineage>
</organism>
<evidence type="ECO:0000313" key="8">
    <source>
        <dbReference type="EMBL" id="KAK7350771.1"/>
    </source>
</evidence>
<gene>
    <name evidence="8" type="ORF">VNO77_09710</name>
</gene>
<keyword evidence="4" id="KW-0735">Signal-anchor</keyword>
<dbReference type="InterPro" id="IPR004263">
    <property type="entry name" value="Exostosin"/>
</dbReference>
<comment type="similarity">
    <text evidence="2">Belongs to the glycosyltransferase 47 family.</text>
</comment>
<dbReference type="InterPro" id="IPR040911">
    <property type="entry name" value="Exostosin_GT47"/>
</dbReference>
<protein>
    <recommendedName>
        <fullName evidence="7">Exostosin GT47 domain-containing protein</fullName>
    </recommendedName>
</protein>
<evidence type="ECO:0000259" key="7">
    <source>
        <dbReference type="Pfam" id="PF03016"/>
    </source>
</evidence>
<keyword evidence="4" id="KW-0812">Transmembrane</keyword>
<keyword evidence="9" id="KW-1185">Reference proteome</keyword>
<name>A0AAN9MB16_CANGL</name>
<evidence type="ECO:0000313" key="9">
    <source>
        <dbReference type="Proteomes" id="UP001367508"/>
    </source>
</evidence>
<accession>A0AAN9MB16</accession>
<feature type="region of interest" description="Disordered" evidence="6">
    <location>
        <begin position="56"/>
        <end position="76"/>
    </location>
</feature>
<dbReference type="PANTHER" id="PTHR11062:SF300">
    <property type="entry name" value="EXOSTOSIN GT47 DOMAIN-CONTAINING PROTEIN"/>
    <property type="match status" value="1"/>
</dbReference>
<evidence type="ECO:0000256" key="5">
    <source>
        <dbReference type="ARBA" id="ARBA00023034"/>
    </source>
</evidence>
<evidence type="ECO:0000256" key="2">
    <source>
        <dbReference type="ARBA" id="ARBA00010271"/>
    </source>
</evidence>
<reference evidence="8 9" key="1">
    <citation type="submission" date="2024-01" db="EMBL/GenBank/DDBJ databases">
        <title>The genomes of 5 underutilized Papilionoideae crops provide insights into root nodulation and disease resistanc.</title>
        <authorList>
            <person name="Jiang F."/>
        </authorList>
    </citation>
    <scope>NUCLEOTIDE SEQUENCE [LARGE SCALE GENOMIC DNA]</scope>
    <source>
        <strain evidence="8">LVBAO_FW01</strain>
        <tissue evidence="8">Leaves</tissue>
    </source>
</reference>
<keyword evidence="3" id="KW-0328">Glycosyltransferase</keyword>
<dbReference type="PANTHER" id="PTHR11062">
    <property type="entry name" value="EXOSTOSIN HEPARAN SULFATE GLYCOSYLTRANSFERASE -RELATED"/>
    <property type="match status" value="1"/>
</dbReference>
<dbReference type="GO" id="GO:0000139">
    <property type="term" value="C:Golgi membrane"/>
    <property type="evidence" value="ECO:0007669"/>
    <property type="project" value="UniProtKB-SubCell"/>
</dbReference>
<dbReference type="EMBL" id="JAYMYQ010000002">
    <property type="protein sequence ID" value="KAK7350771.1"/>
    <property type="molecule type" value="Genomic_DNA"/>
</dbReference>
<comment type="subcellular location">
    <subcellularLocation>
        <location evidence="1">Golgi apparatus membrane</location>
        <topology evidence="1">Single-pass type II membrane protein</topology>
    </subcellularLocation>
</comment>
<evidence type="ECO:0000256" key="3">
    <source>
        <dbReference type="ARBA" id="ARBA00022676"/>
    </source>
</evidence>
<dbReference type="GO" id="GO:0016757">
    <property type="term" value="F:glycosyltransferase activity"/>
    <property type="evidence" value="ECO:0007669"/>
    <property type="project" value="UniProtKB-KW"/>
</dbReference>
<keyword evidence="5" id="KW-0333">Golgi apparatus</keyword>
<proteinExistence type="inferred from homology"/>
<dbReference type="PROSITE" id="PS51257">
    <property type="entry name" value="PROKAR_LIPOPROTEIN"/>
    <property type="match status" value="1"/>
</dbReference>
<dbReference type="Pfam" id="PF03016">
    <property type="entry name" value="Exostosin_GT47"/>
    <property type="match status" value="1"/>
</dbReference>
<evidence type="ECO:0000256" key="4">
    <source>
        <dbReference type="ARBA" id="ARBA00022968"/>
    </source>
</evidence>
<evidence type="ECO:0000256" key="1">
    <source>
        <dbReference type="ARBA" id="ARBA00004323"/>
    </source>
</evidence>
<comment type="caution">
    <text evidence="8">The sequence shown here is derived from an EMBL/GenBank/DDBJ whole genome shotgun (WGS) entry which is preliminary data.</text>
</comment>
<evidence type="ECO:0000256" key="6">
    <source>
        <dbReference type="SAM" id="MobiDB-lite"/>
    </source>
</evidence>
<keyword evidence="3" id="KW-0808">Transferase</keyword>
<sequence length="491" mass="56441">MTASKKSFSSSTCCIVTLFFVTSLVLVSCRSFLSPSFLSSLVSLGIQRKRPLTILNNEGEAPSPTPFPSHHHDSQEIIQGDEKLDTKFKHKGTIEKGNLRDHKYSKLKRIEARLAKARYSIKEASKVRNLTSTFQDPDYVPKGRIYINANAFHRSYLEMEKVFKIFVYEEGEPPVFHNGLSKSIYSSEGIFISKMENGRYYRTNDPDEAFVYYLPFSVVMMVEYLYVRGSPSFNPIELAVKDYIHVISNKHRFWNRSLGHDHFMLSCHDWGPIASSFVDHLFNNSIRVLCNANTSEGFKPAKDVSLPEINLITGDISSLVGGYPSSQRTILAFFAGRLHGHIRYLLLNTWKNKDQDVQVYEELPQGVSYYAKLRSSKFCLCPSGYEVASPRIVEAIFAECVPVLISDSYVPPFSDVLNWKSFSVQVDVKEIPNIKNILMGIPQKRYLRMLKRVKQVQRHFVPNEPSKRFDLFHMIIHSIWLRRLNVHIQDQ</sequence>
<dbReference type="Proteomes" id="UP001367508">
    <property type="component" value="Unassembled WGS sequence"/>
</dbReference>